<evidence type="ECO:0000313" key="3">
    <source>
        <dbReference type="Proteomes" id="UP001303373"/>
    </source>
</evidence>
<keyword evidence="3" id="KW-1185">Reference proteome</keyword>
<organism evidence="2 3">
    <name type="scientific">Acrodontium crateriforme</name>
    <dbReference type="NCBI Taxonomy" id="150365"/>
    <lineage>
        <taxon>Eukaryota</taxon>
        <taxon>Fungi</taxon>
        <taxon>Dikarya</taxon>
        <taxon>Ascomycota</taxon>
        <taxon>Pezizomycotina</taxon>
        <taxon>Dothideomycetes</taxon>
        <taxon>Dothideomycetidae</taxon>
        <taxon>Mycosphaerellales</taxon>
        <taxon>Teratosphaeriaceae</taxon>
        <taxon>Acrodontium</taxon>
    </lineage>
</organism>
<gene>
    <name evidence="2" type="ORF">R9X50_00349200</name>
</gene>
<proteinExistence type="predicted"/>
<name>A0AAQ3M953_9PEZI</name>
<dbReference type="Proteomes" id="UP001303373">
    <property type="component" value="Chromosome 4"/>
</dbReference>
<dbReference type="EMBL" id="CP138583">
    <property type="protein sequence ID" value="WPH00662.1"/>
    <property type="molecule type" value="Genomic_DNA"/>
</dbReference>
<feature type="chain" id="PRO_5042881699" evidence="1">
    <location>
        <begin position="24"/>
        <end position="158"/>
    </location>
</feature>
<feature type="signal peptide" evidence="1">
    <location>
        <begin position="1"/>
        <end position="23"/>
    </location>
</feature>
<reference evidence="2 3" key="1">
    <citation type="submission" date="2023-11" db="EMBL/GenBank/DDBJ databases">
        <title>An acidophilic fungus is an integral part of prey digestion in a carnivorous sundew plant.</title>
        <authorList>
            <person name="Tsai I.J."/>
        </authorList>
    </citation>
    <scope>NUCLEOTIDE SEQUENCE [LARGE SCALE GENOMIC DNA]</scope>
    <source>
        <strain evidence="2">169a</strain>
    </source>
</reference>
<dbReference type="AlphaFoldDB" id="A0AAQ3M953"/>
<keyword evidence="1" id="KW-0732">Signal</keyword>
<evidence type="ECO:0000313" key="2">
    <source>
        <dbReference type="EMBL" id="WPH00662.1"/>
    </source>
</evidence>
<evidence type="ECO:0000256" key="1">
    <source>
        <dbReference type="SAM" id="SignalP"/>
    </source>
</evidence>
<protein>
    <submittedName>
        <fullName evidence="2">Uncharacterized protein</fullName>
    </submittedName>
</protein>
<accession>A0AAQ3M953</accession>
<sequence>MYSSIILALATVATDLLLQAGHSSKMGHFRPAVERQLASYAKVLRLEWVSLMQDHNGSGTCNDNGHVQNPCPSSEIHQMIQDGVAGTSRGDGLKQTIQEAKNHPTTGAQNFYAAARIYNSGSATYSNLDDGRGSTPCYASDVANRLIGWTLATGNCTA</sequence>